<reference evidence="2" key="1">
    <citation type="submission" date="2021-01" db="EMBL/GenBank/DDBJ databases">
        <authorList>
            <person name="Corre E."/>
            <person name="Pelletier E."/>
            <person name="Niang G."/>
            <person name="Scheremetjew M."/>
            <person name="Finn R."/>
            <person name="Kale V."/>
            <person name="Holt S."/>
            <person name="Cochrane G."/>
            <person name="Meng A."/>
            <person name="Brown T."/>
            <person name="Cohen L."/>
        </authorList>
    </citation>
    <scope>NUCLEOTIDE SEQUENCE</scope>
    <source>
        <strain evidence="2">CCCM811</strain>
    </source>
</reference>
<accession>A0A7S3Z281</accession>
<organism evidence="2">
    <name type="scientific">Lotharella globosa</name>
    <dbReference type="NCBI Taxonomy" id="91324"/>
    <lineage>
        <taxon>Eukaryota</taxon>
        <taxon>Sar</taxon>
        <taxon>Rhizaria</taxon>
        <taxon>Cercozoa</taxon>
        <taxon>Chlorarachniophyceae</taxon>
        <taxon>Lotharella</taxon>
    </lineage>
</organism>
<feature type="compositionally biased region" description="Polar residues" evidence="1">
    <location>
        <begin position="28"/>
        <end position="44"/>
    </location>
</feature>
<evidence type="ECO:0000256" key="1">
    <source>
        <dbReference type="SAM" id="MobiDB-lite"/>
    </source>
</evidence>
<protein>
    <submittedName>
        <fullName evidence="2">Uncharacterized protein</fullName>
    </submittedName>
</protein>
<gene>
    <name evidence="2" type="ORF">LGLO00237_LOCUS20525</name>
</gene>
<feature type="compositionally biased region" description="Polar residues" evidence="1">
    <location>
        <begin position="1"/>
        <end position="15"/>
    </location>
</feature>
<dbReference type="AlphaFoldDB" id="A0A7S3Z281"/>
<sequence>MPRTTGSLRANTAHSASPHHRRSCVKLDQQQETLLDVSPTSNYGSKAAATAASPLHRQTVPADTPSTERDRKPPREGGGGRRRTDIHQLIQSEAADVDVRSPTARAS</sequence>
<feature type="compositionally biased region" description="Basic and acidic residues" evidence="1">
    <location>
        <begin position="66"/>
        <end position="86"/>
    </location>
</feature>
<name>A0A7S3Z281_9EUKA</name>
<dbReference type="EMBL" id="HBIV01028695">
    <property type="protein sequence ID" value="CAE0668898.1"/>
    <property type="molecule type" value="Transcribed_RNA"/>
</dbReference>
<feature type="region of interest" description="Disordered" evidence="1">
    <location>
        <begin position="1"/>
        <end position="107"/>
    </location>
</feature>
<proteinExistence type="predicted"/>
<evidence type="ECO:0000313" key="2">
    <source>
        <dbReference type="EMBL" id="CAE0668898.1"/>
    </source>
</evidence>